<protein>
    <recommendedName>
        <fullName evidence="3">DUF4258 domain-containing protein</fullName>
    </recommendedName>
</protein>
<keyword evidence="2" id="KW-1185">Reference proteome</keyword>
<dbReference type="AlphaFoldDB" id="A0A151B0J8"/>
<proteinExistence type="predicted"/>
<dbReference type="Proteomes" id="UP000075670">
    <property type="component" value="Unassembled WGS sequence"/>
</dbReference>
<dbReference type="Pfam" id="PF14076">
    <property type="entry name" value="DUF4258"/>
    <property type="match status" value="1"/>
</dbReference>
<dbReference type="OrthoDB" id="9155928at2"/>
<evidence type="ECO:0000313" key="1">
    <source>
        <dbReference type="EMBL" id="KYH33312.1"/>
    </source>
</evidence>
<accession>A0A151B0J8</accession>
<sequence length="86" mass="9823">MKLRFTAHAEKQLIERKLDKKLVGETVCNPERIIPQGQDVLIYQKVYKETGKEYLLRVAVKLSGDSHVVLTAYKTSKIKKYGGDKS</sequence>
<name>A0A151B0J8_9FIRM</name>
<dbReference type="EMBL" id="LTBC01000001">
    <property type="protein sequence ID" value="KYH33312.1"/>
    <property type="molecule type" value="Genomic_DNA"/>
</dbReference>
<evidence type="ECO:0000313" key="2">
    <source>
        <dbReference type="Proteomes" id="UP000075670"/>
    </source>
</evidence>
<dbReference type="InterPro" id="IPR025354">
    <property type="entry name" value="DUF4258"/>
</dbReference>
<dbReference type="PATRIC" id="fig|1122241.3.peg.13"/>
<reference evidence="1 2" key="1">
    <citation type="submission" date="2016-02" db="EMBL/GenBank/DDBJ databases">
        <title>Genome sequence of Moorella mulderi DSM 14980.</title>
        <authorList>
            <person name="Poehlein A."/>
            <person name="Daniel R."/>
        </authorList>
    </citation>
    <scope>NUCLEOTIDE SEQUENCE [LARGE SCALE GENOMIC DNA]</scope>
    <source>
        <strain evidence="1 2">DSM 14980</strain>
    </source>
</reference>
<organism evidence="1 2">
    <name type="scientific">Moorella mulderi DSM 14980</name>
    <dbReference type="NCBI Taxonomy" id="1122241"/>
    <lineage>
        <taxon>Bacteria</taxon>
        <taxon>Bacillati</taxon>
        <taxon>Bacillota</taxon>
        <taxon>Clostridia</taxon>
        <taxon>Neomoorellales</taxon>
        <taxon>Neomoorellaceae</taxon>
        <taxon>Neomoorella</taxon>
    </lineage>
</organism>
<comment type="caution">
    <text evidence="1">The sequence shown here is derived from an EMBL/GenBank/DDBJ whole genome shotgun (WGS) entry which is preliminary data.</text>
</comment>
<gene>
    <name evidence="1" type="ORF">MOMUL_00130</name>
</gene>
<evidence type="ECO:0008006" key="3">
    <source>
        <dbReference type="Google" id="ProtNLM"/>
    </source>
</evidence>